<dbReference type="AlphaFoldDB" id="A0A0P4R4E5"/>
<proteinExistence type="predicted"/>
<evidence type="ECO:0000313" key="3">
    <source>
        <dbReference type="Proteomes" id="UP000048965"/>
    </source>
</evidence>
<accession>A0A0P4R4E5</accession>
<gene>
    <name evidence="2" type="ORF">TPA0598_03_00730</name>
</gene>
<feature type="compositionally biased region" description="Low complexity" evidence="1">
    <location>
        <begin position="13"/>
        <end position="24"/>
    </location>
</feature>
<feature type="region of interest" description="Disordered" evidence="1">
    <location>
        <begin position="38"/>
        <end position="80"/>
    </location>
</feature>
<comment type="caution">
    <text evidence="2">The sequence shown here is derived from an EMBL/GenBank/DDBJ whole genome shotgun (WGS) entry which is preliminary data.</text>
</comment>
<name>A0A0P4R4E5_9ACTN</name>
<sequence length="80" mass="8355">MTPKDTERHDTAAAHTAAADPAAPGAASFALMRARIEAEQSASQEFQARQIPLRLTAGHATESPVGTPTPSPPLRDIAQP</sequence>
<reference evidence="3" key="1">
    <citation type="submission" date="2014-09" db="EMBL/GenBank/DDBJ databases">
        <title>Whole genome shotgun sequence of Streptomyces sp. NBRC 110027.</title>
        <authorList>
            <person name="Komaki H."/>
            <person name="Ichikawa N."/>
            <person name="Katano-Makiyama Y."/>
            <person name="Hosoyama A."/>
            <person name="Hashimoto M."/>
            <person name="Uohara A."/>
            <person name="Kitahashi Y."/>
            <person name="Ohji S."/>
            <person name="Kimura A."/>
            <person name="Yamazoe A."/>
            <person name="Igarashi Y."/>
            <person name="Fujita N."/>
        </authorList>
    </citation>
    <scope>NUCLEOTIDE SEQUENCE [LARGE SCALE GENOMIC DNA]</scope>
    <source>
        <strain evidence="3">NBRC 110027</strain>
    </source>
</reference>
<protein>
    <submittedName>
        <fullName evidence="2">O-acetyltransferase</fullName>
    </submittedName>
</protein>
<feature type="compositionally biased region" description="Basic and acidic residues" evidence="1">
    <location>
        <begin position="1"/>
        <end position="12"/>
    </location>
</feature>
<dbReference type="Proteomes" id="UP000048965">
    <property type="component" value="Unassembled WGS sequence"/>
</dbReference>
<keyword evidence="2" id="KW-0808">Transferase</keyword>
<organism evidence="2 3">
    <name type="scientific">Streptomyces lydicamycinicus</name>
    <dbReference type="NCBI Taxonomy" id="1546107"/>
    <lineage>
        <taxon>Bacteria</taxon>
        <taxon>Bacillati</taxon>
        <taxon>Actinomycetota</taxon>
        <taxon>Actinomycetes</taxon>
        <taxon>Kitasatosporales</taxon>
        <taxon>Streptomycetaceae</taxon>
        <taxon>Streptomyces</taxon>
    </lineage>
</organism>
<evidence type="ECO:0000256" key="1">
    <source>
        <dbReference type="SAM" id="MobiDB-lite"/>
    </source>
</evidence>
<dbReference type="GO" id="GO:0016740">
    <property type="term" value="F:transferase activity"/>
    <property type="evidence" value="ECO:0007669"/>
    <property type="project" value="UniProtKB-KW"/>
</dbReference>
<evidence type="ECO:0000313" key="2">
    <source>
        <dbReference type="EMBL" id="GAO07612.1"/>
    </source>
</evidence>
<keyword evidence="3" id="KW-1185">Reference proteome</keyword>
<reference evidence="2 3" key="2">
    <citation type="journal article" date="2015" name="Stand. Genomic Sci.">
        <title>Draft genome sequence of marine-derived Streptomyces sp. TP-A0598, a producer of anti-MRSA antibiotic lydicamycins.</title>
        <authorList>
            <person name="Komaki H."/>
            <person name="Ichikawa N."/>
            <person name="Hosoyama A."/>
            <person name="Fujita N."/>
            <person name="Igarashi Y."/>
        </authorList>
    </citation>
    <scope>NUCLEOTIDE SEQUENCE [LARGE SCALE GENOMIC DNA]</scope>
    <source>
        <strain evidence="2 3">NBRC 110027</strain>
    </source>
</reference>
<dbReference type="EMBL" id="BBNO01000003">
    <property type="protein sequence ID" value="GAO07612.1"/>
    <property type="molecule type" value="Genomic_DNA"/>
</dbReference>
<feature type="region of interest" description="Disordered" evidence="1">
    <location>
        <begin position="1"/>
        <end position="24"/>
    </location>
</feature>